<proteinExistence type="predicted"/>
<evidence type="ECO:0000313" key="2">
    <source>
        <dbReference type="EMBL" id="SBS78645.1"/>
    </source>
</evidence>
<feature type="compositionally biased region" description="Polar residues" evidence="1">
    <location>
        <begin position="92"/>
        <end position="102"/>
    </location>
</feature>
<reference evidence="2" key="1">
    <citation type="submission" date="2016-03" db="EMBL/GenBank/DDBJ databases">
        <authorList>
            <person name="Ploux O."/>
        </authorList>
    </citation>
    <scope>NUCLEOTIDE SEQUENCE</scope>
    <source>
        <strain evidence="2">UC10</strain>
    </source>
</reference>
<dbReference type="EMBL" id="FLQS01000056">
    <property type="protein sequence ID" value="SBS78645.1"/>
    <property type="molecule type" value="Genomic_DNA"/>
</dbReference>
<gene>
    <name evidence="2" type="ORF">MHPYR_60133</name>
</gene>
<accession>A0A1Y5PIZ0</accession>
<name>A0A1Y5PIZ0_9MYCO</name>
<protein>
    <submittedName>
        <fullName evidence="2">Uncharacterized protein</fullName>
    </submittedName>
</protein>
<organism evidence="2">
    <name type="scientific">uncultured Mycobacterium sp</name>
    <dbReference type="NCBI Taxonomy" id="171292"/>
    <lineage>
        <taxon>Bacteria</taxon>
        <taxon>Bacillati</taxon>
        <taxon>Actinomycetota</taxon>
        <taxon>Actinomycetes</taxon>
        <taxon>Mycobacteriales</taxon>
        <taxon>Mycobacteriaceae</taxon>
        <taxon>Mycobacterium</taxon>
        <taxon>environmental samples</taxon>
    </lineage>
</organism>
<dbReference type="AlphaFoldDB" id="A0A1Y5PIZ0"/>
<evidence type="ECO:0000256" key="1">
    <source>
        <dbReference type="SAM" id="MobiDB-lite"/>
    </source>
</evidence>
<sequence length="114" mass="12238">MSQHDVSVIAGIIVRMSGATEAAASADSAVERVRDDPMGRLGLLRQMYRVPTTIDGGYLPYRRSATRASPRVSGPPHTSSSSSTQPREVGTARTTRASSQAIWPTCRWQPPNAA</sequence>
<feature type="region of interest" description="Disordered" evidence="1">
    <location>
        <begin position="59"/>
        <end position="114"/>
    </location>
</feature>